<gene>
    <name evidence="1" type="ORF">S01H4_29340</name>
</gene>
<dbReference type="InterPro" id="IPR009091">
    <property type="entry name" value="RCC1/BLIP-II"/>
</dbReference>
<dbReference type="SUPFAM" id="SSF50985">
    <property type="entry name" value="RCC1/BLIP-II"/>
    <property type="match status" value="1"/>
</dbReference>
<dbReference type="InterPro" id="IPR000408">
    <property type="entry name" value="Reg_chr_condens"/>
</dbReference>
<accession>X1C300</accession>
<feature type="non-terminal residue" evidence="1">
    <location>
        <position position="72"/>
    </location>
</feature>
<dbReference type="PANTHER" id="PTHR45982">
    <property type="entry name" value="REGULATOR OF CHROMOSOME CONDENSATION"/>
    <property type="match status" value="1"/>
</dbReference>
<organism evidence="1">
    <name type="scientific">marine sediment metagenome</name>
    <dbReference type="NCBI Taxonomy" id="412755"/>
    <lineage>
        <taxon>unclassified sequences</taxon>
        <taxon>metagenomes</taxon>
        <taxon>ecological metagenomes</taxon>
    </lineage>
</organism>
<dbReference type="Pfam" id="PF00415">
    <property type="entry name" value="RCC1"/>
    <property type="match status" value="1"/>
</dbReference>
<name>X1C300_9ZZZZ</name>
<feature type="non-terminal residue" evidence="1">
    <location>
        <position position="1"/>
    </location>
</feature>
<protein>
    <submittedName>
        <fullName evidence="1">Uncharacterized protein</fullName>
    </submittedName>
</protein>
<dbReference type="InterPro" id="IPR051553">
    <property type="entry name" value="Ran_GTPase-activating"/>
</dbReference>
<dbReference type="PANTHER" id="PTHR45982:SF1">
    <property type="entry name" value="REGULATOR OF CHROMOSOME CONDENSATION"/>
    <property type="match status" value="1"/>
</dbReference>
<sequence length="72" mass="7724">GILYMAGENNYGQLGNGTTRSSTIPIAIQFKQKIIGISCGSFYTAALTSDGKIYIWGNLDGLDEIDKFVTGD</sequence>
<comment type="caution">
    <text evidence="1">The sequence shown here is derived from an EMBL/GenBank/DDBJ whole genome shotgun (WGS) entry which is preliminary data.</text>
</comment>
<evidence type="ECO:0000313" key="1">
    <source>
        <dbReference type="EMBL" id="GAG78766.1"/>
    </source>
</evidence>
<dbReference type="EMBL" id="BART01014946">
    <property type="protein sequence ID" value="GAG78766.1"/>
    <property type="molecule type" value="Genomic_DNA"/>
</dbReference>
<reference evidence="1" key="1">
    <citation type="journal article" date="2014" name="Front. Microbiol.">
        <title>High frequency of phylogenetically diverse reductive dehalogenase-homologous genes in deep subseafloor sedimentary metagenomes.</title>
        <authorList>
            <person name="Kawai M."/>
            <person name="Futagami T."/>
            <person name="Toyoda A."/>
            <person name="Takaki Y."/>
            <person name="Nishi S."/>
            <person name="Hori S."/>
            <person name="Arai W."/>
            <person name="Tsubouchi T."/>
            <person name="Morono Y."/>
            <person name="Uchiyama I."/>
            <person name="Ito T."/>
            <person name="Fujiyama A."/>
            <person name="Inagaki F."/>
            <person name="Takami H."/>
        </authorList>
    </citation>
    <scope>NUCLEOTIDE SEQUENCE</scope>
    <source>
        <strain evidence="1">Expedition CK06-06</strain>
    </source>
</reference>
<dbReference type="PROSITE" id="PS50012">
    <property type="entry name" value="RCC1_3"/>
    <property type="match status" value="1"/>
</dbReference>
<dbReference type="AlphaFoldDB" id="X1C300"/>
<dbReference type="Gene3D" id="2.130.10.30">
    <property type="entry name" value="Regulator of chromosome condensation 1/beta-lactamase-inhibitor protein II"/>
    <property type="match status" value="1"/>
</dbReference>
<proteinExistence type="predicted"/>